<evidence type="ECO:0000313" key="3">
    <source>
        <dbReference type="EMBL" id="PPS97959.1"/>
    </source>
</evidence>
<dbReference type="EMBL" id="JTAI01000002">
    <property type="protein sequence ID" value="PPS97959.1"/>
    <property type="molecule type" value="Genomic_DNA"/>
</dbReference>
<name>A0ABX5BHT6_CRYHO</name>
<evidence type="ECO:0000256" key="2">
    <source>
        <dbReference type="SAM" id="MobiDB-lite"/>
    </source>
</evidence>
<feature type="region of interest" description="Disordered" evidence="2">
    <location>
        <begin position="170"/>
        <end position="257"/>
    </location>
</feature>
<reference evidence="3 4" key="2">
    <citation type="submission" date="2017-10" db="EMBL/GenBank/DDBJ databases">
        <title>Consistent, comparative and evidence-based genome annotation and re-annotation for the closely-related species, Cryptosporidium parvum, C. hominis and C. tyzzeri.</title>
        <authorList>
            <person name="Baptista R.P."/>
            <person name="Li Y."/>
            <person name="Sateriale A."/>
            <person name="Striepen B."/>
            <person name="Kissinger J.C."/>
        </authorList>
    </citation>
    <scope>NUCLEOTIDE SEQUENCE [LARGE SCALE GENOMIC DNA]</scope>
    <source>
        <strain evidence="3">30976</strain>
    </source>
</reference>
<keyword evidence="4" id="KW-1185">Reference proteome</keyword>
<proteinExistence type="predicted"/>
<feature type="coiled-coil region" evidence="1">
    <location>
        <begin position="58"/>
        <end position="85"/>
    </location>
</feature>
<protein>
    <submittedName>
        <fullName evidence="3">Uncharacterized protein</fullName>
    </submittedName>
</protein>
<feature type="compositionally biased region" description="Basic and acidic residues" evidence="2">
    <location>
        <begin position="183"/>
        <end position="199"/>
    </location>
</feature>
<gene>
    <name evidence="3" type="ORF">GY17_00000842</name>
</gene>
<keyword evidence="1" id="KW-0175">Coiled coil</keyword>
<reference evidence="3 4" key="1">
    <citation type="submission" date="2014-11" db="EMBL/GenBank/DDBJ databases">
        <title>Comparative genomic analysis of Cryptosporidium hominis reveals occurrence of genetic recombination in virulent subtypes.</title>
        <authorList>
            <person name="Guo Y."/>
            <person name="Tang K."/>
            <person name="Frace M."/>
            <person name="Li N."/>
            <person name="Roellig D.M."/>
            <person name="Sammons S."/>
            <person name="Knipe K."/>
            <person name="Rowe L."/>
            <person name="Feng Y."/>
            <person name="Xiao L."/>
        </authorList>
    </citation>
    <scope>NUCLEOTIDE SEQUENCE [LARGE SCALE GENOMIC DNA]</scope>
    <source>
        <strain evidence="3">30976</strain>
    </source>
</reference>
<evidence type="ECO:0000313" key="4">
    <source>
        <dbReference type="Proteomes" id="UP001429100"/>
    </source>
</evidence>
<sequence length="257" mass="28553">MYELGSIIKQSNGCEIFRTVNSSDQTGNKGSGSIVEAPGYRKADRESLKLLRLAKQRIEADTKRLETCNKRIIELENEVASLRVRNHSYIYREGAINHDAASRGIMNEILPPPKISAQDLTGGLVRSFSKAQNGNNLFSANKGVLNVKLDKVEESEDTGNNTQVKQEVLQSEVNKNSSSISQEKNKSSHEIRDLEEGNSTHRSHHSSHHSSHHNTHRSHTQSHSSTHRSHQSGSSNDHHGPKSSKSHSSSSHSKKDR</sequence>
<organism evidence="3 4">
    <name type="scientific">Cryptosporidium hominis</name>
    <dbReference type="NCBI Taxonomy" id="237895"/>
    <lineage>
        <taxon>Eukaryota</taxon>
        <taxon>Sar</taxon>
        <taxon>Alveolata</taxon>
        <taxon>Apicomplexa</taxon>
        <taxon>Conoidasida</taxon>
        <taxon>Coccidia</taxon>
        <taxon>Eucoccidiorida</taxon>
        <taxon>Eimeriorina</taxon>
        <taxon>Cryptosporidiidae</taxon>
        <taxon>Cryptosporidium</taxon>
    </lineage>
</organism>
<accession>A0ABX5BHT6</accession>
<dbReference type="Proteomes" id="UP001429100">
    <property type="component" value="Unassembled WGS sequence"/>
</dbReference>
<comment type="caution">
    <text evidence="3">The sequence shown here is derived from an EMBL/GenBank/DDBJ whole genome shotgun (WGS) entry which is preliminary data.</text>
</comment>
<feature type="compositionally biased region" description="Basic residues" evidence="2">
    <location>
        <begin position="201"/>
        <end position="230"/>
    </location>
</feature>
<evidence type="ECO:0000256" key="1">
    <source>
        <dbReference type="SAM" id="Coils"/>
    </source>
</evidence>